<gene>
    <name evidence="3" type="ORF">DF223_13495</name>
</gene>
<dbReference type="Pfam" id="PF01243">
    <property type="entry name" value="PNPOx_N"/>
    <property type="match status" value="1"/>
</dbReference>
<dbReference type="GO" id="GO:0016627">
    <property type="term" value="F:oxidoreductase activity, acting on the CH-CH group of donors"/>
    <property type="evidence" value="ECO:0007669"/>
    <property type="project" value="TreeGrafter"/>
</dbReference>
<dbReference type="AlphaFoldDB" id="A0A2U1TAX4"/>
<dbReference type="GO" id="GO:0005829">
    <property type="term" value="C:cytosol"/>
    <property type="evidence" value="ECO:0007669"/>
    <property type="project" value="TreeGrafter"/>
</dbReference>
<comment type="caution">
    <text evidence="3">The sequence shown here is derived from an EMBL/GenBank/DDBJ whole genome shotgun (WGS) entry which is preliminary data.</text>
</comment>
<keyword evidence="1" id="KW-0560">Oxidoreductase</keyword>
<dbReference type="KEGG" id="myl:C3E77_14950"/>
<feature type="domain" description="Pyridoxamine 5'-phosphate oxidase N-terminal" evidence="2">
    <location>
        <begin position="6"/>
        <end position="127"/>
    </location>
</feature>
<dbReference type="InterPro" id="IPR019920">
    <property type="entry name" value="F420-binding_dom_put"/>
</dbReference>
<proteinExistence type="predicted"/>
<keyword evidence="4" id="KW-1185">Reference proteome</keyword>
<name>A0A2U1TAX4_9MICO</name>
<dbReference type="InterPro" id="IPR012349">
    <property type="entry name" value="Split_barrel_FMN-bd"/>
</dbReference>
<dbReference type="EMBL" id="QEFB01000017">
    <property type="protein sequence ID" value="PWC06042.1"/>
    <property type="molecule type" value="Genomic_DNA"/>
</dbReference>
<evidence type="ECO:0000313" key="3">
    <source>
        <dbReference type="EMBL" id="PWC06042.1"/>
    </source>
</evidence>
<dbReference type="PANTHER" id="PTHR35176">
    <property type="entry name" value="HEME OXYGENASE HI_0854-RELATED"/>
    <property type="match status" value="1"/>
</dbReference>
<reference evidence="4" key="1">
    <citation type="submission" date="2018-04" db="EMBL/GenBank/DDBJ databases">
        <authorList>
            <person name="Liu S."/>
            <person name="Wang Z."/>
            <person name="Li J."/>
        </authorList>
    </citation>
    <scope>NUCLEOTIDE SEQUENCE [LARGE SCALE GENOMIC DNA]</scope>
    <source>
        <strain evidence="4">622</strain>
    </source>
</reference>
<dbReference type="InterPro" id="IPR011576">
    <property type="entry name" value="Pyridox_Oxase_N"/>
</dbReference>
<dbReference type="OrthoDB" id="162914at2"/>
<sequence>MTVEIPEHLRHLLVDANFGSLATVRPDNTAQVNPMWFEFDGENLLFTHTTKRAKFRNLQKNPSMAFSIFDPENPLSYVELRGELAEVRPDPTGAFYVRLGKRYGNATQEAPPDSADRVILVMKITRVIGR</sequence>
<organism evidence="3 4">
    <name type="scientific">Mycetocola zhujimingii</name>
    <dbReference type="NCBI Taxonomy" id="2079792"/>
    <lineage>
        <taxon>Bacteria</taxon>
        <taxon>Bacillati</taxon>
        <taxon>Actinomycetota</taxon>
        <taxon>Actinomycetes</taxon>
        <taxon>Micrococcales</taxon>
        <taxon>Microbacteriaceae</taxon>
        <taxon>Mycetocola</taxon>
    </lineage>
</organism>
<protein>
    <submittedName>
        <fullName evidence="3">PPOX class F420-dependent oxidoreductase</fullName>
    </submittedName>
</protein>
<evidence type="ECO:0000313" key="4">
    <source>
        <dbReference type="Proteomes" id="UP000244962"/>
    </source>
</evidence>
<dbReference type="PANTHER" id="PTHR35176:SF6">
    <property type="entry name" value="HEME OXYGENASE HI_0854-RELATED"/>
    <property type="match status" value="1"/>
</dbReference>
<dbReference type="NCBIfam" id="TIGR03618">
    <property type="entry name" value="Rv1155_F420"/>
    <property type="match status" value="1"/>
</dbReference>
<dbReference type="SUPFAM" id="SSF50475">
    <property type="entry name" value="FMN-binding split barrel"/>
    <property type="match status" value="1"/>
</dbReference>
<evidence type="ECO:0000259" key="2">
    <source>
        <dbReference type="Pfam" id="PF01243"/>
    </source>
</evidence>
<evidence type="ECO:0000256" key="1">
    <source>
        <dbReference type="ARBA" id="ARBA00023002"/>
    </source>
</evidence>
<dbReference type="RefSeq" id="WP_108392776.1">
    <property type="nucleotide sequence ID" value="NZ_CP026949.1"/>
</dbReference>
<accession>A0A2U1TAX4</accession>
<dbReference type="Gene3D" id="2.30.110.10">
    <property type="entry name" value="Electron Transport, Fmn-binding Protein, Chain A"/>
    <property type="match status" value="1"/>
</dbReference>
<dbReference type="Proteomes" id="UP000244962">
    <property type="component" value="Unassembled WGS sequence"/>
</dbReference>
<dbReference type="GO" id="GO:0070967">
    <property type="term" value="F:coenzyme F420 binding"/>
    <property type="evidence" value="ECO:0007669"/>
    <property type="project" value="TreeGrafter"/>
</dbReference>
<dbReference type="InterPro" id="IPR052019">
    <property type="entry name" value="F420H2_bilvrd_red/Heme_oxyg"/>
</dbReference>